<proteinExistence type="predicted"/>
<feature type="region of interest" description="Disordered" evidence="1">
    <location>
        <begin position="1"/>
        <end position="59"/>
    </location>
</feature>
<keyword evidence="3" id="KW-1185">Reference proteome</keyword>
<feature type="compositionally biased region" description="Low complexity" evidence="1">
    <location>
        <begin position="12"/>
        <end position="35"/>
    </location>
</feature>
<evidence type="ECO:0000313" key="2">
    <source>
        <dbReference type="EMBL" id="ORZ12362.1"/>
    </source>
</evidence>
<evidence type="ECO:0000313" key="3">
    <source>
        <dbReference type="Proteomes" id="UP000193560"/>
    </source>
</evidence>
<feature type="compositionally biased region" description="Pro residues" evidence="1">
    <location>
        <begin position="1"/>
        <end position="11"/>
    </location>
</feature>
<dbReference type="OrthoDB" id="10574499at2759"/>
<accession>A0A1X2I9S5</accession>
<protein>
    <submittedName>
        <fullName evidence="2">Uncharacterized protein</fullName>
    </submittedName>
</protein>
<dbReference type="Proteomes" id="UP000193560">
    <property type="component" value="Unassembled WGS sequence"/>
</dbReference>
<sequence length="159" mass="17849">MAYVPPPPPALSPSTSSSMSVRSLSSSSSTKTLVSIRLFSSNNSKPQQQQRQQRQHRHWGFYKLFSSSAPVLYTPPPTPTDDNAMGLHRSQSYCDRLPSMKELTRQCTTTTTTPNKTSRKKTTTTKGMSIRAMELEALIDSYPHYTLHLTLTPRLCLDK</sequence>
<name>A0A1X2I9S5_9FUNG</name>
<dbReference type="AlphaFoldDB" id="A0A1X2I9S5"/>
<organism evidence="2 3">
    <name type="scientific">Absidia repens</name>
    <dbReference type="NCBI Taxonomy" id="90262"/>
    <lineage>
        <taxon>Eukaryota</taxon>
        <taxon>Fungi</taxon>
        <taxon>Fungi incertae sedis</taxon>
        <taxon>Mucoromycota</taxon>
        <taxon>Mucoromycotina</taxon>
        <taxon>Mucoromycetes</taxon>
        <taxon>Mucorales</taxon>
        <taxon>Cunninghamellaceae</taxon>
        <taxon>Absidia</taxon>
    </lineage>
</organism>
<dbReference type="EMBL" id="MCGE01000019">
    <property type="protein sequence ID" value="ORZ12362.1"/>
    <property type="molecule type" value="Genomic_DNA"/>
</dbReference>
<gene>
    <name evidence="2" type="ORF">BCR42DRAFT_440134</name>
</gene>
<reference evidence="2 3" key="1">
    <citation type="submission" date="2016-07" db="EMBL/GenBank/DDBJ databases">
        <title>Pervasive Adenine N6-methylation of Active Genes in Fungi.</title>
        <authorList>
            <consortium name="DOE Joint Genome Institute"/>
            <person name="Mondo S.J."/>
            <person name="Dannebaum R.O."/>
            <person name="Kuo R.C."/>
            <person name="Labutti K."/>
            <person name="Haridas S."/>
            <person name="Kuo A."/>
            <person name="Salamov A."/>
            <person name="Ahrendt S.R."/>
            <person name="Lipzen A."/>
            <person name="Sullivan W."/>
            <person name="Andreopoulos W.B."/>
            <person name="Clum A."/>
            <person name="Lindquist E."/>
            <person name="Daum C."/>
            <person name="Ramamoorthy G.K."/>
            <person name="Gryganskyi A."/>
            <person name="Culley D."/>
            <person name="Magnuson J.K."/>
            <person name="James T.Y."/>
            <person name="O'Malley M.A."/>
            <person name="Stajich J.E."/>
            <person name="Spatafora J.W."/>
            <person name="Visel A."/>
            <person name="Grigoriev I.V."/>
        </authorList>
    </citation>
    <scope>NUCLEOTIDE SEQUENCE [LARGE SCALE GENOMIC DNA]</scope>
    <source>
        <strain evidence="2 3">NRRL 1336</strain>
    </source>
</reference>
<evidence type="ECO:0000256" key="1">
    <source>
        <dbReference type="SAM" id="MobiDB-lite"/>
    </source>
</evidence>
<comment type="caution">
    <text evidence="2">The sequence shown here is derived from an EMBL/GenBank/DDBJ whole genome shotgun (WGS) entry which is preliminary data.</text>
</comment>